<dbReference type="InterPro" id="IPR005496">
    <property type="entry name" value="Integral_membrane_TerC"/>
</dbReference>
<feature type="transmembrane region" description="Helical" evidence="6">
    <location>
        <begin position="111"/>
        <end position="133"/>
    </location>
</feature>
<proteinExistence type="inferred from homology"/>
<dbReference type="GO" id="GO:0016020">
    <property type="term" value="C:membrane"/>
    <property type="evidence" value="ECO:0007669"/>
    <property type="project" value="UniProtKB-SubCell"/>
</dbReference>
<keyword evidence="4 6" id="KW-1133">Transmembrane helix</keyword>
<feature type="transmembrane region" description="Helical" evidence="6">
    <location>
        <begin position="264"/>
        <end position="282"/>
    </location>
</feature>
<accession>A0A9E7D328</accession>
<dbReference type="PANTHER" id="PTHR30238">
    <property type="entry name" value="MEMBRANE BOUND PREDICTED REDOX MODULATOR"/>
    <property type="match status" value="1"/>
</dbReference>
<evidence type="ECO:0000256" key="3">
    <source>
        <dbReference type="ARBA" id="ARBA00022692"/>
    </source>
</evidence>
<evidence type="ECO:0000256" key="5">
    <source>
        <dbReference type="ARBA" id="ARBA00023136"/>
    </source>
</evidence>
<keyword evidence="3 6" id="KW-0812">Transmembrane</keyword>
<keyword evidence="5 6" id="KW-0472">Membrane</keyword>
<evidence type="ECO:0000256" key="1">
    <source>
        <dbReference type="ARBA" id="ARBA00004141"/>
    </source>
</evidence>
<sequence>MLVWIIFIISVVTFLAVDLGIFNRNPHVINNKEAALWTSIWVFTALLFTLAIYWIYKSGYINNTDQLTPTEASLKYLTGYLIELSLSIDNIFVIAVIFTSFNIPQKYQHRVLFWGILGAIVFRAFMIFFGIILIRKFDWMIYVFGGFLIYTAIKMASKKEDGFNPRSSFVYKNIRKYVPITTHIEGQKFFVKRKHIKAITPLFMALVIIEFTDILFAMDSIPAILAITSDSFLVFTSNIMAILGLRSMYFFLSNLLKKFVYLKYSLIVILTFVGIKLILSHYVQFKEWMSLSVIGISLTGGILASMFFKEKSNPAL</sequence>
<name>A0A9E7D328_9FLAO</name>
<evidence type="ECO:0000313" key="7">
    <source>
        <dbReference type="EMBL" id="UOB17364.1"/>
    </source>
</evidence>
<feature type="transmembrane region" description="Helical" evidence="6">
    <location>
        <begin position="232"/>
        <end position="252"/>
    </location>
</feature>
<dbReference type="AlphaFoldDB" id="A0A9E7D328"/>
<evidence type="ECO:0000313" key="8">
    <source>
        <dbReference type="Proteomes" id="UP000831290"/>
    </source>
</evidence>
<keyword evidence="8" id="KW-1185">Reference proteome</keyword>
<reference evidence="7" key="1">
    <citation type="submission" date="2022-03" db="EMBL/GenBank/DDBJ databases">
        <title>Description of Abyssus ytuae gen. nov., sp. nov., a novel member of the family Flavobacteriaceae isolated from the sediment of Mariana Trench.</title>
        <authorList>
            <person name="Zhang J."/>
            <person name="Xu X."/>
        </authorList>
    </citation>
    <scope>NUCLEOTIDE SEQUENCE</scope>
    <source>
        <strain evidence="7">MT3330</strain>
    </source>
</reference>
<feature type="transmembrane region" description="Helical" evidence="6">
    <location>
        <begin position="139"/>
        <end position="157"/>
    </location>
</feature>
<evidence type="ECO:0000256" key="4">
    <source>
        <dbReference type="ARBA" id="ARBA00022989"/>
    </source>
</evidence>
<dbReference type="PANTHER" id="PTHR30238:SF0">
    <property type="entry name" value="THYLAKOID MEMBRANE PROTEIN TERC, CHLOROPLASTIC"/>
    <property type="match status" value="1"/>
</dbReference>
<dbReference type="Pfam" id="PF03741">
    <property type="entry name" value="TerC"/>
    <property type="match status" value="1"/>
</dbReference>
<feature type="transmembrane region" description="Helical" evidence="6">
    <location>
        <begin position="34"/>
        <end position="56"/>
    </location>
</feature>
<comment type="similarity">
    <text evidence="2">Belongs to the TerC family.</text>
</comment>
<gene>
    <name evidence="7" type="ORF">MQE35_16705</name>
</gene>
<feature type="transmembrane region" description="Helical" evidence="6">
    <location>
        <begin position="6"/>
        <end position="22"/>
    </location>
</feature>
<feature type="transmembrane region" description="Helical" evidence="6">
    <location>
        <begin position="202"/>
        <end position="226"/>
    </location>
</feature>
<feature type="transmembrane region" description="Helical" evidence="6">
    <location>
        <begin position="76"/>
        <end position="99"/>
    </location>
</feature>
<dbReference type="NCBIfam" id="TIGR03718">
    <property type="entry name" value="R_switched_Alx"/>
    <property type="match status" value="1"/>
</dbReference>
<dbReference type="InterPro" id="IPR022369">
    <property type="entry name" value="Integral_membrane_TerC_rswitch"/>
</dbReference>
<organism evidence="7 8">
    <name type="scientific">Abyssalbus ytuae</name>
    <dbReference type="NCBI Taxonomy" id="2926907"/>
    <lineage>
        <taxon>Bacteria</taxon>
        <taxon>Pseudomonadati</taxon>
        <taxon>Bacteroidota</taxon>
        <taxon>Flavobacteriia</taxon>
        <taxon>Flavobacteriales</taxon>
        <taxon>Flavobacteriaceae</taxon>
        <taxon>Abyssalbus</taxon>
    </lineage>
</organism>
<dbReference type="KEGG" id="fbm:MQE35_16705"/>
<protein>
    <submittedName>
        <fullName evidence="7">TerC family protein</fullName>
    </submittedName>
</protein>
<evidence type="ECO:0000256" key="6">
    <source>
        <dbReference type="SAM" id="Phobius"/>
    </source>
</evidence>
<dbReference type="EMBL" id="CP094358">
    <property type="protein sequence ID" value="UOB17364.1"/>
    <property type="molecule type" value="Genomic_DNA"/>
</dbReference>
<dbReference type="RefSeq" id="WP_255842782.1">
    <property type="nucleotide sequence ID" value="NZ_CP094358.1"/>
</dbReference>
<feature type="transmembrane region" description="Helical" evidence="6">
    <location>
        <begin position="288"/>
        <end position="308"/>
    </location>
</feature>
<evidence type="ECO:0000256" key="2">
    <source>
        <dbReference type="ARBA" id="ARBA00007511"/>
    </source>
</evidence>
<dbReference type="Proteomes" id="UP000831290">
    <property type="component" value="Chromosome"/>
</dbReference>
<comment type="subcellular location">
    <subcellularLocation>
        <location evidence="1">Membrane</location>
        <topology evidence="1">Multi-pass membrane protein</topology>
    </subcellularLocation>
</comment>